<evidence type="ECO:0000313" key="2">
    <source>
        <dbReference type="Proteomes" id="UP000253872"/>
    </source>
</evidence>
<dbReference type="PANTHER" id="PTHR32305">
    <property type="match status" value="1"/>
</dbReference>
<organism evidence="1 2">
    <name type="scientific">Haemophilus sputorum</name>
    <dbReference type="NCBI Taxonomy" id="1078480"/>
    <lineage>
        <taxon>Bacteria</taxon>
        <taxon>Pseudomonadati</taxon>
        <taxon>Pseudomonadota</taxon>
        <taxon>Gammaproteobacteria</taxon>
        <taxon>Pasteurellales</taxon>
        <taxon>Pasteurellaceae</taxon>
        <taxon>Haemophilus</taxon>
    </lineage>
</organism>
<reference evidence="1 2" key="1">
    <citation type="submission" date="2018-05" db="EMBL/GenBank/DDBJ databases">
        <title>Draft Genome Sequences for a Diverse set of 7 Haemophilus Species.</title>
        <authorList>
            <person name="Nichols M."/>
            <person name="Topaz N."/>
            <person name="Wang X."/>
            <person name="Wang X."/>
            <person name="Boxrud D."/>
        </authorList>
    </citation>
    <scope>NUCLEOTIDE SEQUENCE [LARGE SCALE GENOMIC DNA]</scope>
    <source>
        <strain evidence="1 2">C2002001239</strain>
    </source>
</reference>
<sequence length="195" mass="22511">MGVKKPSEFSDGLKAKIPFRFQGQYYDEESGLHYNRFRYYDPEIGRFVSQDPIGLWGGVNLFEYAPNPTLWVDPLGLKYRSIGRSQNVLSDKDRTNKSTQNLSEWKRKICRSKIAEERLKFLGDNFVKIASGKWRSIDGNRQFRIKPDDYLGTHGMGKPVIPNTPHVHFEFLQPKGSSIHFNVVKNIHVPLDCCC</sequence>
<dbReference type="PRINTS" id="PR00394">
    <property type="entry name" value="RHSPROTEIN"/>
</dbReference>
<comment type="caution">
    <text evidence="1">The sequence shown here is derived from an EMBL/GenBank/DDBJ whole genome shotgun (WGS) entry which is preliminary data.</text>
</comment>
<dbReference type="PANTHER" id="PTHR32305:SF15">
    <property type="entry name" value="PROTEIN RHSA-RELATED"/>
    <property type="match status" value="1"/>
</dbReference>
<proteinExistence type="predicted"/>
<dbReference type="Gene3D" id="2.180.10.10">
    <property type="entry name" value="RHS repeat-associated core"/>
    <property type="match status" value="1"/>
</dbReference>
<evidence type="ECO:0000313" key="1">
    <source>
        <dbReference type="EMBL" id="RDE73659.1"/>
    </source>
</evidence>
<dbReference type="AlphaFoldDB" id="A0A369YFT7"/>
<name>A0A369YFT7_9PAST</name>
<protein>
    <submittedName>
        <fullName evidence="1">RHS repeat-associated core domain-containing protein</fullName>
    </submittedName>
</protein>
<dbReference type="RefSeq" id="WP_111401331.1">
    <property type="nucleotide sequence ID" value="NZ_QEPN01000001.1"/>
</dbReference>
<dbReference type="InterPro" id="IPR022385">
    <property type="entry name" value="Rhs_assc_core"/>
</dbReference>
<dbReference type="Proteomes" id="UP000253872">
    <property type="component" value="Unassembled WGS sequence"/>
</dbReference>
<dbReference type="EMBL" id="QEPN01000001">
    <property type="protein sequence ID" value="RDE73659.1"/>
    <property type="molecule type" value="Genomic_DNA"/>
</dbReference>
<gene>
    <name evidence="1" type="ORF">DPV93_00440</name>
</gene>
<accession>A0A369YFT7</accession>
<dbReference type="InterPro" id="IPR050708">
    <property type="entry name" value="T6SS_VgrG/RHS"/>
</dbReference>
<dbReference type="NCBIfam" id="TIGR03696">
    <property type="entry name" value="Rhs_assc_core"/>
    <property type="match status" value="1"/>
</dbReference>